<organism evidence="3 4">
    <name type="scientific">Phytopseudomonas dryadis</name>
    <dbReference type="NCBI Taxonomy" id="2487520"/>
    <lineage>
        <taxon>Bacteria</taxon>
        <taxon>Pseudomonadati</taxon>
        <taxon>Pseudomonadota</taxon>
        <taxon>Gammaproteobacteria</taxon>
        <taxon>Pseudomonadales</taxon>
        <taxon>Pseudomonadaceae</taxon>
        <taxon>Phytopseudomonas</taxon>
    </lineage>
</organism>
<keyword evidence="2" id="KW-1133">Transmembrane helix</keyword>
<keyword evidence="2" id="KW-0472">Membrane</keyword>
<dbReference type="AlphaFoldDB" id="A0A4Q9QRH6"/>
<reference evidence="3 4" key="1">
    <citation type="submission" date="2018-06" db="EMBL/GenBank/DDBJ databases">
        <title>Three novel Pseudomonas species isolated from symptomatic oak.</title>
        <authorList>
            <person name="Bueno-Gonzalez V."/>
            <person name="Brady C."/>
        </authorList>
    </citation>
    <scope>NUCLEOTIDE SEQUENCE [LARGE SCALE GENOMIC DNA]</scope>
    <source>
        <strain evidence="3 4">P6B</strain>
    </source>
</reference>
<evidence type="ECO:0000313" key="4">
    <source>
        <dbReference type="Proteomes" id="UP000293172"/>
    </source>
</evidence>
<sequence length="79" mass="9345">MNPESYILLMISGWLLLSAALLWAMLRLAHRHQLEAQLAAQEQNRHQPQTASARRKQHAPRRARVRERVYRHLPQQHAH</sequence>
<proteinExistence type="predicted"/>
<dbReference type="EMBL" id="QJUL01000074">
    <property type="protein sequence ID" value="TBU83537.1"/>
    <property type="molecule type" value="Genomic_DNA"/>
</dbReference>
<evidence type="ECO:0000256" key="1">
    <source>
        <dbReference type="SAM" id="MobiDB-lite"/>
    </source>
</evidence>
<feature type="region of interest" description="Disordered" evidence="1">
    <location>
        <begin position="39"/>
        <end position="79"/>
    </location>
</feature>
<name>A0A4Q9QRH6_9GAMM</name>
<dbReference type="RefSeq" id="WP_131199449.1">
    <property type="nucleotide sequence ID" value="NZ_QJUL01000074.1"/>
</dbReference>
<feature type="transmembrane region" description="Helical" evidence="2">
    <location>
        <begin position="6"/>
        <end position="26"/>
    </location>
</feature>
<evidence type="ECO:0000313" key="3">
    <source>
        <dbReference type="EMBL" id="TBU83537.1"/>
    </source>
</evidence>
<comment type="caution">
    <text evidence="3">The sequence shown here is derived from an EMBL/GenBank/DDBJ whole genome shotgun (WGS) entry which is preliminary data.</text>
</comment>
<dbReference type="Proteomes" id="UP000293172">
    <property type="component" value="Unassembled WGS sequence"/>
</dbReference>
<keyword evidence="2" id="KW-0812">Transmembrane</keyword>
<protein>
    <submittedName>
        <fullName evidence="3">Uncharacterized protein</fullName>
    </submittedName>
</protein>
<feature type="compositionally biased region" description="Basic residues" evidence="1">
    <location>
        <begin position="53"/>
        <end position="71"/>
    </location>
</feature>
<accession>A0A4Q9QRH6</accession>
<evidence type="ECO:0000256" key="2">
    <source>
        <dbReference type="SAM" id="Phobius"/>
    </source>
</evidence>
<gene>
    <name evidence="3" type="ORF">DNK44_25740</name>
</gene>